<protein>
    <recommendedName>
        <fullName evidence="3 8">Protein-arginine deiminase</fullName>
        <ecNumber evidence="3 8">3.5.3.15</ecNumber>
    </recommendedName>
</protein>
<dbReference type="STRING" id="69293.ENSGACP00000006356"/>
<dbReference type="InterPro" id="IPR008972">
    <property type="entry name" value="Cupredoxin"/>
</dbReference>
<evidence type="ECO:0000256" key="2">
    <source>
        <dbReference type="ARBA" id="ARBA00008166"/>
    </source>
</evidence>
<evidence type="ECO:0000259" key="11">
    <source>
        <dbReference type="Pfam" id="PF08526"/>
    </source>
</evidence>
<dbReference type="InterPro" id="IPR036556">
    <property type="entry name" value="PAD_central_sf"/>
</dbReference>
<evidence type="ECO:0000256" key="8">
    <source>
        <dbReference type="PIRNR" id="PIRNR001247"/>
    </source>
</evidence>
<evidence type="ECO:0000256" key="1">
    <source>
        <dbReference type="ARBA" id="ARBA00004496"/>
    </source>
</evidence>
<dbReference type="Gene3D" id="2.60.40.1860">
    <property type="entry name" value="Protein-arginine deiminase, N-terminal domain"/>
    <property type="match status" value="1"/>
</dbReference>
<comment type="cofactor">
    <cofactor evidence="8">
        <name>Ca(2+)</name>
        <dbReference type="ChEBI" id="CHEBI:29108"/>
    </cofactor>
</comment>
<dbReference type="SUPFAM" id="SSF49503">
    <property type="entry name" value="Cupredoxins"/>
    <property type="match status" value="1"/>
</dbReference>
<dbReference type="eggNOG" id="ENOG502QVJA">
    <property type="taxonomic scope" value="Eukaryota"/>
</dbReference>
<dbReference type="GO" id="GO:0005509">
    <property type="term" value="F:calcium ion binding"/>
    <property type="evidence" value="ECO:0007669"/>
    <property type="project" value="UniProtKB-UniRule"/>
</dbReference>
<dbReference type="InterPro" id="IPR013530">
    <property type="entry name" value="PAD_C"/>
</dbReference>
<dbReference type="Pfam" id="PF03068">
    <property type="entry name" value="PAD"/>
    <property type="match status" value="1"/>
</dbReference>
<dbReference type="Gene3D" id="2.60.40.1700">
    <property type="entry name" value="Protein-arginine deiminase, central domain"/>
    <property type="match status" value="1"/>
</dbReference>
<dbReference type="Ensembl" id="ENSGACT00000006373.2">
    <property type="protein sequence ID" value="ENSGACP00000006356.2"/>
    <property type="gene ID" value="ENSGACG00000004797.2"/>
</dbReference>
<evidence type="ECO:0000259" key="12">
    <source>
        <dbReference type="Pfam" id="PF08527"/>
    </source>
</evidence>
<dbReference type="GO" id="GO:0005634">
    <property type="term" value="C:nucleus"/>
    <property type="evidence" value="ECO:0007669"/>
    <property type="project" value="TreeGrafter"/>
</dbReference>
<accession>G3NLZ3</accession>
<keyword evidence="5 8" id="KW-0378">Hydrolase</keyword>
<dbReference type="Proteomes" id="UP000007635">
    <property type="component" value="Chromosome XVII"/>
</dbReference>
<dbReference type="InterPro" id="IPR013732">
    <property type="entry name" value="PAD_N"/>
</dbReference>
<dbReference type="Bgee" id="ENSGACG00000004797">
    <property type="expression patterns" value="Expressed in intestinal epithelial cell and 11 other cell types or tissues"/>
</dbReference>
<dbReference type="InterPro" id="IPR038685">
    <property type="entry name" value="PAD_N_sf"/>
</dbReference>
<dbReference type="SUPFAM" id="SSF110083">
    <property type="entry name" value="Peptidylarginine deiminase Pad4, middle domain"/>
    <property type="match status" value="1"/>
</dbReference>
<feature type="domain" description="Protein-arginine deiminase (PAD) central" evidence="12">
    <location>
        <begin position="120"/>
        <end position="284"/>
    </location>
</feature>
<reference evidence="13" key="2">
    <citation type="submission" date="2025-08" db="UniProtKB">
        <authorList>
            <consortium name="Ensembl"/>
        </authorList>
    </citation>
    <scope>IDENTIFICATION</scope>
</reference>
<dbReference type="AlphaFoldDB" id="G3NLZ3"/>
<evidence type="ECO:0000259" key="10">
    <source>
        <dbReference type="Pfam" id="PF03068"/>
    </source>
</evidence>
<dbReference type="PANTHER" id="PTHR10837:SF8">
    <property type="entry name" value="PROTEIN-ARGININE DEIMINASE"/>
    <property type="match status" value="1"/>
</dbReference>
<organism evidence="13 14">
    <name type="scientific">Gasterosteus aculeatus aculeatus</name>
    <name type="common">three-spined stickleback</name>
    <dbReference type="NCBI Taxonomy" id="481459"/>
    <lineage>
        <taxon>Eukaryota</taxon>
        <taxon>Metazoa</taxon>
        <taxon>Chordata</taxon>
        <taxon>Craniata</taxon>
        <taxon>Vertebrata</taxon>
        <taxon>Euteleostomi</taxon>
        <taxon>Actinopterygii</taxon>
        <taxon>Neopterygii</taxon>
        <taxon>Teleostei</taxon>
        <taxon>Neoteleostei</taxon>
        <taxon>Acanthomorphata</taxon>
        <taxon>Eupercaria</taxon>
        <taxon>Perciformes</taxon>
        <taxon>Cottioidei</taxon>
        <taxon>Gasterosteales</taxon>
        <taxon>Gasterosteidae</taxon>
        <taxon>Gasterosteus</taxon>
    </lineage>
</organism>
<evidence type="ECO:0000313" key="13">
    <source>
        <dbReference type="Ensembl" id="ENSGACP00000006356.2"/>
    </source>
</evidence>
<proteinExistence type="inferred from homology"/>
<reference evidence="13 14" key="1">
    <citation type="journal article" date="2021" name="G3 (Bethesda)">
        <title>Improved contiguity of the threespine stickleback genome using long-read sequencing.</title>
        <authorList>
            <person name="Nath S."/>
            <person name="Shaw D.E."/>
            <person name="White M.A."/>
        </authorList>
    </citation>
    <scope>NUCLEOTIDE SEQUENCE [LARGE SCALE GENOMIC DNA]</scope>
    <source>
        <strain evidence="13 14">Lake Benthic</strain>
    </source>
</reference>
<dbReference type="InterPro" id="IPR004303">
    <property type="entry name" value="PAD"/>
</dbReference>
<dbReference type="Pfam" id="PF08527">
    <property type="entry name" value="PAD_M"/>
    <property type="match status" value="1"/>
</dbReference>
<evidence type="ECO:0000313" key="14">
    <source>
        <dbReference type="Proteomes" id="UP000007635"/>
    </source>
</evidence>
<dbReference type="GeneTree" id="ENSGT00940000153217"/>
<evidence type="ECO:0000256" key="4">
    <source>
        <dbReference type="ARBA" id="ARBA00022490"/>
    </source>
</evidence>
<dbReference type="OMA" id="NHYFQRC"/>
<dbReference type="GO" id="GO:0005737">
    <property type="term" value="C:cytoplasm"/>
    <property type="evidence" value="ECO:0007669"/>
    <property type="project" value="UniProtKB-SubCell"/>
</dbReference>
<dbReference type="FunFam" id="3.75.10.10:FF:000003">
    <property type="entry name" value="Protein-arginine deiminase type-2"/>
    <property type="match status" value="1"/>
</dbReference>
<dbReference type="InterPro" id="IPR013733">
    <property type="entry name" value="Prot_Arg_deaminase_cen_dom"/>
</dbReference>
<feature type="domain" description="Protein-arginine deiminase C-terminal" evidence="10">
    <location>
        <begin position="295"/>
        <end position="674"/>
    </location>
</feature>
<reference evidence="13" key="3">
    <citation type="submission" date="2025-09" db="UniProtKB">
        <authorList>
            <consortium name="Ensembl"/>
        </authorList>
    </citation>
    <scope>IDENTIFICATION</scope>
</reference>
<dbReference type="Pfam" id="PF08526">
    <property type="entry name" value="PAD_N"/>
    <property type="match status" value="1"/>
</dbReference>
<evidence type="ECO:0000256" key="5">
    <source>
        <dbReference type="ARBA" id="ARBA00022801"/>
    </source>
</evidence>
<comment type="function">
    <text evidence="8">Catalyzes the deimination of arginine residues of proteins.</text>
</comment>
<dbReference type="PIRSF" id="PIRSF001247">
    <property type="entry name" value="Protein-arginine_deiminase"/>
    <property type="match status" value="1"/>
</dbReference>
<feature type="active site" evidence="9">
    <location>
        <position position="361"/>
    </location>
</feature>
<feature type="active site" evidence="9">
    <location>
        <position position="659"/>
    </location>
</feature>
<evidence type="ECO:0000256" key="3">
    <source>
        <dbReference type="ARBA" id="ARBA00012200"/>
    </source>
</evidence>
<feature type="active site" evidence="9">
    <location>
        <position position="484"/>
    </location>
</feature>
<dbReference type="InParanoid" id="G3NLZ3"/>
<dbReference type="PANTHER" id="PTHR10837">
    <property type="entry name" value="PEPTIDYLARGININE DEIMINASE"/>
    <property type="match status" value="1"/>
</dbReference>
<comment type="similarity">
    <text evidence="2 8">Belongs to the protein arginine deiminase family.</text>
</comment>
<evidence type="ECO:0000256" key="9">
    <source>
        <dbReference type="PIRSR" id="PIRSR001247-1"/>
    </source>
</evidence>
<keyword evidence="14" id="KW-1185">Reference proteome</keyword>
<keyword evidence="6 8" id="KW-0106">Calcium</keyword>
<dbReference type="EC" id="3.5.3.15" evidence="3 8"/>
<keyword evidence="4 8" id="KW-0963">Cytoplasm</keyword>
<dbReference type="FunFam" id="2.60.40.1700:FF:000001">
    <property type="entry name" value="Protein-arginine deiminase type-2"/>
    <property type="match status" value="1"/>
</dbReference>
<sequence>MPCGVTLILDIDNTLSTKHELVYTTICVNVYTCIHSLVLRSAPPRSRFYSVKCTPSVQYGIRPSPRQTSHLSPIPLAGNPVLLIRMSRASEYENDSKLSIKYYGEREEALGRAVLHLTAVEISLDVDADRDGVVEKNNANKGSWTWGPKGHGAILLVNCDSERLFKKKLDSEQNYVSRVSDLKDMSLMVLRTRGPAKLPEGYKLAMHISQGDAESVRVFRSSLDKNLFYKYFVNDYPLVLSREVLSQEVPYLGEAAEARFYVEGLRFSDLDFNGLISIHLSLLEPISSGFPETPIFTDTVVFRVAPWIMTPNTLKPVEVFVCSTSDNYQFLKTMKGLVAKCGYKLKICHEYLNRGDRWMQDELEFGYIDSPHQRFPVVLDSPRDGELNEFPYDELLGPDFGYVTRVADRKDVSSLDSFGNLEVSPPVTVNGKHYPLGRIIIGVAFPTATKGRNMTKVVQDFLWAQKVQKPIALFSDWLLVGHVDEFMTFVPAPDRKGFRLLLASPDAGYKLFRGLQSDGHGQAKLFEGLKDEEAVTVDEILKDEVLQAENNYVQSCIDWNRDVLKRELGLDEEDIIDLPILFKLQRHECEYRAAAYYPDMVNMIVLGKELGIPKPFGPRVNGRCALEAEMLSLMGRLGLTCTFVDDFASYHKLLGEVHCGSNVRREAFDFKWWHLEM</sequence>
<comment type="subcellular location">
    <subcellularLocation>
        <location evidence="1 8">Cytoplasm</location>
    </subcellularLocation>
</comment>
<dbReference type="SUPFAM" id="SSF55909">
    <property type="entry name" value="Pentein"/>
    <property type="match status" value="1"/>
</dbReference>
<name>G3NLZ3_GASAC</name>
<evidence type="ECO:0000256" key="6">
    <source>
        <dbReference type="ARBA" id="ARBA00022837"/>
    </source>
</evidence>
<feature type="domain" description="Protein-arginine deiminase (PAD) N-terminal" evidence="11">
    <location>
        <begin position="12"/>
        <end position="118"/>
    </location>
</feature>
<evidence type="ECO:0000256" key="7">
    <source>
        <dbReference type="ARBA" id="ARBA00048487"/>
    </source>
</evidence>
<dbReference type="Gene3D" id="3.75.10.10">
    <property type="entry name" value="L-arginine/glycine Amidinotransferase, Chain A"/>
    <property type="match status" value="1"/>
</dbReference>
<feature type="active site" evidence="9">
    <location>
        <position position="482"/>
    </location>
</feature>
<comment type="catalytic activity">
    <reaction evidence="7 8">
        <text>L-arginyl-[protein] + H2O = L-citrullyl-[protein] + NH4(+)</text>
        <dbReference type="Rhea" id="RHEA:18089"/>
        <dbReference type="Rhea" id="RHEA-COMP:10532"/>
        <dbReference type="Rhea" id="RHEA-COMP:10588"/>
        <dbReference type="ChEBI" id="CHEBI:15377"/>
        <dbReference type="ChEBI" id="CHEBI:28938"/>
        <dbReference type="ChEBI" id="CHEBI:29965"/>
        <dbReference type="ChEBI" id="CHEBI:83397"/>
        <dbReference type="EC" id="3.5.3.15"/>
    </reaction>
</comment>
<dbReference type="GO" id="GO:0004668">
    <property type="term" value="F:protein-arginine deiminase activity"/>
    <property type="evidence" value="ECO:0007669"/>
    <property type="project" value="UniProtKB-UniRule"/>
</dbReference>